<dbReference type="AlphaFoldDB" id="A0A8H5EWJ6"/>
<dbReference type="Gene3D" id="3.20.20.80">
    <property type="entry name" value="Glycosidases"/>
    <property type="match status" value="1"/>
</dbReference>
<sequence>MSYNLVPIGDGVHRRYPMEGQSPYPSQTSYNNSSASLNEHGSYGSTPALPLVGGGAPRKSGGMSRRAKILIGVGVFIVIAAGVAVALVFTVGKKKGTSTGAGGANSTSGAGGKAESLISGKTGSTITAEDGKTFTYASEFDGEWVHDPKKPLDSGGKAQSWSPRIGEEWKWGEDVIRGVNLGGWLVTEPFIVPALYEKYYKNDLGVKVEDEWTLCQAMGSKLAEEMENHYKTFITEQDFAEIAGAGLNWIRIPIGYWAIETMNDEPYLEGVSWKYFLKALVWARKYGLRIYLDFHGLPGSQNGWNHSGKGGEINFMNGVMGVANAQRTLTYIRIFTEFVNQPQYKDVVLMFGIVNEIRNVVGTEAIQSFYGAAHEAIRKVTGTGKGNGLYIAMHEGFLGLEKWQGALPGADRVILDQHPYLAFEGNMKATPESSVKRVCDWGSGTSKSSSIFGITIAGEFSTAINGCGLNLNGVGSGEAEGCDFWDNWAAWDQATIDGLQQVSLASMDALQNWFYWTWKIGESSELKTSSCPMWHYKLGLEKGWIPKDPRGSKGVCDSAAAPYQPFDGQYPASATGGGPGKIVPTPAFPPATLSPGLEAAALPTYTATGTLKSLAGPTFTAAPKVDAGSGWSNPDDNELAYVPVAGCSYPNAYSAVSVAVPPACTGA</sequence>
<reference evidence="19 20" key="1">
    <citation type="journal article" date="2020" name="ISME J.">
        <title>Uncovering the hidden diversity of litter-decomposition mechanisms in mushroom-forming fungi.</title>
        <authorList>
            <person name="Floudas D."/>
            <person name="Bentzer J."/>
            <person name="Ahren D."/>
            <person name="Johansson T."/>
            <person name="Persson P."/>
            <person name="Tunlid A."/>
        </authorList>
    </citation>
    <scope>NUCLEOTIDE SEQUENCE [LARGE SCALE GENOMIC DNA]</scope>
    <source>
        <strain evidence="19 20">CBS 175.51</strain>
    </source>
</reference>
<keyword evidence="8 17" id="KW-0472">Membrane</keyword>
<keyword evidence="10" id="KW-0326">Glycosidase</keyword>
<evidence type="ECO:0000256" key="6">
    <source>
        <dbReference type="ARBA" id="ARBA00022968"/>
    </source>
</evidence>
<dbReference type="InterPro" id="IPR001547">
    <property type="entry name" value="Glyco_hydro_5"/>
</dbReference>
<keyword evidence="11" id="KW-0961">Cell wall biogenesis/degradation</keyword>
<dbReference type="GO" id="GO:0005576">
    <property type="term" value="C:extracellular region"/>
    <property type="evidence" value="ECO:0007669"/>
    <property type="project" value="TreeGrafter"/>
</dbReference>
<organism evidence="19 20">
    <name type="scientific">Ephemerocybe angulata</name>
    <dbReference type="NCBI Taxonomy" id="980116"/>
    <lineage>
        <taxon>Eukaryota</taxon>
        <taxon>Fungi</taxon>
        <taxon>Dikarya</taxon>
        <taxon>Basidiomycota</taxon>
        <taxon>Agaricomycotina</taxon>
        <taxon>Agaricomycetes</taxon>
        <taxon>Agaricomycetidae</taxon>
        <taxon>Agaricales</taxon>
        <taxon>Agaricineae</taxon>
        <taxon>Psathyrellaceae</taxon>
        <taxon>Ephemerocybe</taxon>
    </lineage>
</organism>
<dbReference type="SUPFAM" id="SSF51445">
    <property type="entry name" value="(Trans)glycosidases"/>
    <property type="match status" value="1"/>
</dbReference>
<evidence type="ECO:0000256" key="17">
    <source>
        <dbReference type="SAM" id="Phobius"/>
    </source>
</evidence>
<keyword evidence="7 17" id="KW-1133">Transmembrane helix</keyword>
<proteinExistence type="inferred from homology"/>
<feature type="region of interest" description="Disordered" evidence="16">
    <location>
        <begin position="14"/>
        <end position="41"/>
    </location>
</feature>
<evidence type="ECO:0000256" key="2">
    <source>
        <dbReference type="ARBA" id="ARBA00005641"/>
    </source>
</evidence>
<feature type="domain" description="Glycoside hydrolase family 5" evidence="18">
    <location>
        <begin position="225"/>
        <end position="430"/>
    </location>
</feature>
<evidence type="ECO:0000256" key="16">
    <source>
        <dbReference type="SAM" id="MobiDB-lite"/>
    </source>
</evidence>
<evidence type="ECO:0000256" key="5">
    <source>
        <dbReference type="ARBA" id="ARBA00022801"/>
    </source>
</evidence>
<keyword evidence="3" id="KW-1003">Cell membrane</keyword>
<dbReference type="Pfam" id="PF00150">
    <property type="entry name" value="Cellulase"/>
    <property type="match status" value="1"/>
</dbReference>
<evidence type="ECO:0000256" key="3">
    <source>
        <dbReference type="ARBA" id="ARBA00022475"/>
    </source>
</evidence>
<evidence type="ECO:0000256" key="14">
    <source>
        <dbReference type="ARBA" id="ARBA00038929"/>
    </source>
</evidence>
<protein>
    <recommendedName>
        <fullName evidence="14">glucan 1,3-beta-glucosidase</fullName>
        <ecNumber evidence="14">3.2.1.58</ecNumber>
    </recommendedName>
    <alternativeName>
        <fullName evidence="15">Exo-1,3-beta-glucanase D</fullName>
    </alternativeName>
</protein>
<evidence type="ECO:0000313" key="20">
    <source>
        <dbReference type="Proteomes" id="UP000541558"/>
    </source>
</evidence>
<dbReference type="GO" id="GO:0009986">
    <property type="term" value="C:cell surface"/>
    <property type="evidence" value="ECO:0007669"/>
    <property type="project" value="TreeGrafter"/>
</dbReference>
<feature type="transmembrane region" description="Helical" evidence="17">
    <location>
        <begin position="69"/>
        <end position="89"/>
    </location>
</feature>
<comment type="similarity">
    <text evidence="2">Belongs to the glycosyl hydrolase 5 (cellulase A) family.</text>
</comment>
<keyword evidence="20" id="KW-1185">Reference proteome</keyword>
<dbReference type="PANTHER" id="PTHR31297">
    <property type="entry name" value="GLUCAN ENDO-1,6-BETA-GLUCOSIDASE B"/>
    <property type="match status" value="1"/>
</dbReference>
<evidence type="ECO:0000313" key="19">
    <source>
        <dbReference type="EMBL" id="KAF5314638.1"/>
    </source>
</evidence>
<keyword evidence="9" id="KW-0325">Glycoprotein</keyword>
<comment type="function">
    <text evidence="13">Glucosidase involved in the degradation of cellulosic biomass. Active on lichenan.</text>
</comment>
<feature type="compositionally biased region" description="Polar residues" evidence="16">
    <location>
        <begin position="23"/>
        <end position="41"/>
    </location>
</feature>
<dbReference type="GO" id="GO:0071555">
    <property type="term" value="P:cell wall organization"/>
    <property type="evidence" value="ECO:0007669"/>
    <property type="project" value="UniProtKB-KW"/>
</dbReference>
<keyword evidence="4 17" id="KW-0812">Transmembrane</keyword>
<comment type="catalytic activity">
    <reaction evidence="12">
        <text>Successive hydrolysis of beta-D-glucose units from the non-reducing ends of (1-&gt;3)-beta-D-glucans, releasing alpha-glucose.</text>
        <dbReference type="EC" id="3.2.1.58"/>
    </reaction>
</comment>
<accession>A0A8H5EWJ6</accession>
<evidence type="ECO:0000256" key="15">
    <source>
        <dbReference type="ARBA" id="ARBA00041260"/>
    </source>
</evidence>
<gene>
    <name evidence="19" type="ORF">D9611_007101</name>
</gene>
<evidence type="ECO:0000256" key="9">
    <source>
        <dbReference type="ARBA" id="ARBA00023180"/>
    </source>
</evidence>
<dbReference type="InterPro" id="IPR050386">
    <property type="entry name" value="Glycosyl_hydrolase_5"/>
</dbReference>
<name>A0A8H5EWJ6_9AGAR</name>
<dbReference type="Proteomes" id="UP000541558">
    <property type="component" value="Unassembled WGS sequence"/>
</dbReference>
<dbReference type="GO" id="GO:0009251">
    <property type="term" value="P:glucan catabolic process"/>
    <property type="evidence" value="ECO:0007669"/>
    <property type="project" value="TreeGrafter"/>
</dbReference>
<feature type="region of interest" description="Disordered" evidence="16">
    <location>
        <begin position="96"/>
        <end position="116"/>
    </location>
</feature>
<evidence type="ECO:0000256" key="8">
    <source>
        <dbReference type="ARBA" id="ARBA00023136"/>
    </source>
</evidence>
<evidence type="ECO:0000256" key="12">
    <source>
        <dbReference type="ARBA" id="ARBA00036824"/>
    </source>
</evidence>
<comment type="caution">
    <text evidence="19">The sequence shown here is derived from an EMBL/GenBank/DDBJ whole genome shotgun (WGS) entry which is preliminary data.</text>
</comment>
<keyword evidence="5" id="KW-0378">Hydrolase</keyword>
<dbReference type="EMBL" id="JAACJK010000221">
    <property type="protein sequence ID" value="KAF5314638.1"/>
    <property type="molecule type" value="Genomic_DNA"/>
</dbReference>
<dbReference type="InterPro" id="IPR017853">
    <property type="entry name" value="GH"/>
</dbReference>
<evidence type="ECO:0000256" key="7">
    <source>
        <dbReference type="ARBA" id="ARBA00022989"/>
    </source>
</evidence>
<evidence type="ECO:0000256" key="1">
    <source>
        <dbReference type="ARBA" id="ARBA00004401"/>
    </source>
</evidence>
<evidence type="ECO:0000259" key="18">
    <source>
        <dbReference type="Pfam" id="PF00150"/>
    </source>
</evidence>
<comment type="subcellular location">
    <subcellularLocation>
        <location evidence="1">Cell membrane</location>
        <topology evidence="1">Single-pass type II membrane protein</topology>
    </subcellularLocation>
</comment>
<dbReference type="PANTHER" id="PTHR31297:SF34">
    <property type="entry name" value="GLUCAN 1,3-BETA-GLUCOSIDASE 2"/>
    <property type="match status" value="1"/>
</dbReference>
<keyword evidence="6" id="KW-0735">Signal-anchor</keyword>
<evidence type="ECO:0000256" key="13">
    <source>
        <dbReference type="ARBA" id="ARBA00037126"/>
    </source>
</evidence>
<evidence type="ECO:0000256" key="10">
    <source>
        <dbReference type="ARBA" id="ARBA00023295"/>
    </source>
</evidence>
<dbReference type="GO" id="GO:0004338">
    <property type="term" value="F:glucan exo-1,3-beta-glucosidase activity"/>
    <property type="evidence" value="ECO:0007669"/>
    <property type="project" value="UniProtKB-EC"/>
</dbReference>
<evidence type="ECO:0000256" key="11">
    <source>
        <dbReference type="ARBA" id="ARBA00023316"/>
    </source>
</evidence>
<dbReference type="EC" id="3.2.1.58" evidence="14"/>
<evidence type="ECO:0000256" key="4">
    <source>
        <dbReference type="ARBA" id="ARBA00022692"/>
    </source>
</evidence>
<dbReference type="OrthoDB" id="62120at2759"/>
<dbReference type="GO" id="GO:0005886">
    <property type="term" value="C:plasma membrane"/>
    <property type="evidence" value="ECO:0007669"/>
    <property type="project" value="UniProtKB-SubCell"/>
</dbReference>